<evidence type="ECO:0000313" key="3">
    <source>
        <dbReference type="Proteomes" id="UP000612282"/>
    </source>
</evidence>
<keyword evidence="3" id="KW-1185">Reference proteome</keyword>
<evidence type="ECO:0000256" key="1">
    <source>
        <dbReference type="SAM" id="MobiDB-lite"/>
    </source>
</evidence>
<comment type="caution">
    <text evidence="2">The sequence shown here is derived from an EMBL/GenBank/DDBJ whole genome shotgun (WGS) entry which is preliminary data.</text>
</comment>
<feature type="compositionally biased region" description="Basic residues" evidence="1">
    <location>
        <begin position="122"/>
        <end position="133"/>
    </location>
</feature>
<dbReference type="EMBL" id="BOMG01000006">
    <property type="protein sequence ID" value="GID51887.1"/>
    <property type="molecule type" value="Genomic_DNA"/>
</dbReference>
<reference evidence="2 3" key="1">
    <citation type="submission" date="2021-01" db="EMBL/GenBank/DDBJ databases">
        <title>Whole genome shotgun sequence of Actinoplanes couchii NBRC 106145.</title>
        <authorList>
            <person name="Komaki H."/>
            <person name="Tamura T."/>
        </authorList>
    </citation>
    <scope>NUCLEOTIDE SEQUENCE [LARGE SCALE GENOMIC DNA]</scope>
    <source>
        <strain evidence="2 3">NBRC 106145</strain>
    </source>
</reference>
<accession>A0ABQ3X0A2</accession>
<proteinExistence type="predicted"/>
<sequence length="133" mass="14353">MKAVLSGETCTVALSSGQPEPFTDTTSITIIRSGLGAASGAAWTGADIASAPRSAVPAVIERNMRIPPVGFRIPFPGSSKMLRKRISIIVYPDNPSDSPKCRKRGAEQPYQSADNTAIRPDLRKRRTRFPGVW</sequence>
<organism evidence="2 3">
    <name type="scientific">Actinoplanes couchii</name>
    <dbReference type="NCBI Taxonomy" id="403638"/>
    <lineage>
        <taxon>Bacteria</taxon>
        <taxon>Bacillati</taxon>
        <taxon>Actinomycetota</taxon>
        <taxon>Actinomycetes</taxon>
        <taxon>Micromonosporales</taxon>
        <taxon>Micromonosporaceae</taxon>
        <taxon>Actinoplanes</taxon>
    </lineage>
</organism>
<gene>
    <name evidence="2" type="ORF">Aco03nite_002910</name>
</gene>
<feature type="region of interest" description="Disordered" evidence="1">
    <location>
        <begin position="93"/>
        <end position="133"/>
    </location>
</feature>
<dbReference type="Proteomes" id="UP000612282">
    <property type="component" value="Unassembled WGS sequence"/>
</dbReference>
<evidence type="ECO:0000313" key="2">
    <source>
        <dbReference type="EMBL" id="GID51887.1"/>
    </source>
</evidence>
<name>A0ABQ3X0A2_9ACTN</name>
<protein>
    <submittedName>
        <fullName evidence="2">Uncharacterized protein</fullName>
    </submittedName>
</protein>